<feature type="region of interest" description="Disordered" evidence="1">
    <location>
        <begin position="91"/>
        <end position="111"/>
    </location>
</feature>
<accession>A0A3N0DZW9</accession>
<dbReference type="AlphaFoldDB" id="A0A3N0DZW9"/>
<protein>
    <recommendedName>
        <fullName evidence="5">Lipoprotein</fullName>
    </recommendedName>
</protein>
<evidence type="ECO:0000313" key="4">
    <source>
        <dbReference type="Proteomes" id="UP000277094"/>
    </source>
</evidence>
<name>A0A3N0DZW9_9ACTN</name>
<organism evidence="3 4">
    <name type="scientific">Nocardioides marmorisolisilvae</name>
    <dbReference type="NCBI Taxonomy" id="1542737"/>
    <lineage>
        <taxon>Bacteria</taxon>
        <taxon>Bacillati</taxon>
        <taxon>Actinomycetota</taxon>
        <taxon>Actinomycetes</taxon>
        <taxon>Propionibacteriales</taxon>
        <taxon>Nocardioidaceae</taxon>
        <taxon>Nocardioides</taxon>
    </lineage>
</organism>
<evidence type="ECO:0008006" key="5">
    <source>
        <dbReference type="Google" id="ProtNLM"/>
    </source>
</evidence>
<evidence type="ECO:0000256" key="1">
    <source>
        <dbReference type="SAM" id="MobiDB-lite"/>
    </source>
</evidence>
<gene>
    <name evidence="3" type="ORF">EFL95_01665</name>
</gene>
<evidence type="ECO:0000313" key="3">
    <source>
        <dbReference type="EMBL" id="RNL81110.1"/>
    </source>
</evidence>
<proteinExistence type="predicted"/>
<dbReference type="EMBL" id="RJSG01000001">
    <property type="protein sequence ID" value="RNL81110.1"/>
    <property type="molecule type" value="Genomic_DNA"/>
</dbReference>
<dbReference type="RefSeq" id="WP_123232315.1">
    <property type="nucleotide sequence ID" value="NZ_RJSG01000001.1"/>
</dbReference>
<dbReference type="PROSITE" id="PS51257">
    <property type="entry name" value="PROKAR_LIPOPROTEIN"/>
    <property type="match status" value="1"/>
</dbReference>
<sequence>MTRVAWMWIAALAIGMSGCSEPSPNVTVTNKTGQTIRLSGNCIQDDAYELDPGESSNDFYLGAQCRVDDGDGSMKGMLGCVTLKTAHTDITPSMLRDPPKPDECWGSGTRH</sequence>
<feature type="chain" id="PRO_5038989325" description="Lipoprotein" evidence="2">
    <location>
        <begin position="23"/>
        <end position="111"/>
    </location>
</feature>
<dbReference type="Proteomes" id="UP000277094">
    <property type="component" value="Unassembled WGS sequence"/>
</dbReference>
<keyword evidence="4" id="KW-1185">Reference proteome</keyword>
<keyword evidence="2" id="KW-0732">Signal</keyword>
<comment type="caution">
    <text evidence="3">The sequence shown here is derived from an EMBL/GenBank/DDBJ whole genome shotgun (WGS) entry which is preliminary data.</text>
</comment>
<evidence type="ECO:0000256" key="2">
    <source>
        <dbReference type="SAM" id="SignalP"/>
    </source>
</evidence>
<reference evidence="3 4" key="1">
    <citation type="submission" date="2018-11" db="EMBL/GenBank/DDBJ databases">
        <authorList>
            <person name="Li F."/>
        </authorList>
    </citation>
    <scope>NUCLEOTIDE SEQUENCE [LARGE SCALE GENOMIC DNA]</scope>
    <source>
        <strain evidence="3 4">KIS18-7</strain>
    </source>
</reference>
<feature type="signal peptide" evidence="2">
    <location>
        <begin position="1"/>
        <end position="22"/>
    </location>
</feature>